<dbReference type="InterPro" id="IPR034660">
    <property type="entry name" value="DinB/YfiT-like"/>
</dbReference>
<keyword evidence="2" id="KW-0413">Isomerase</keyword>
<keyword evidence="3" id="KW-1185">Reference proteome</keyword>
<dbReference type="Pfam" id="PF11716">
    <property type="entry name" value="MDMPI_N"/>
    <property type="match status" value="1"/>
</dbReference>
<feature type="domain" description="Mycothiol-dependent maleylpyruvate isomerase metal-binding" evidence="1">
    <location>
        <begin position="11"/>
        <end position="108"/>
    </location>
</feature>
<dbReference type="InterPro" id="IPR024344">
    <property type="entry name" value="MDMPI_metal-binding"/>
</dbReference>
<organism evidence="2 3">
    <name type="scientific">[Mycobacterium] wendilense</name>
    <dbReference type="NCBI Taxonomy" id="3064284"/>
    <lineage>
        <taxon>Bacteria</taxon>
        <taxon>Bacillati</taxon>
        <taxon>Actinomycetota</taxon>
        <taxon>Actinomycetes</taxon>
        <taxon>Mycobacteriales</taxon>
        <taxon>Mycobacteriaceae</taxon>
        <taxon>Mycolicibacter</taxon>
    </lineage>
</organism>
<dbReference type="EMBL" id="OY726395">
    <property type="protein sequence ID" value="CAJ1581053.1"/>
    <property type="molecule type" value="Genomic_DNA"/>
</dbReference>
<dbReference type="SUPFAM" id="SSF109854">
    <property type="entry name" value="DinB/YfiT-like putative metalloenzymes"/>
    <property type="match status" value="1"/>
</dbReference>
<name>A0ABM9MBD2_9MYCO</name>
<dbReference type="RefSeq" id="WP_316515442.1">
    <property type="nucleotide sequence ID" value="NZ_OY726395.1"/>
</dbReference>
<evidence type="ECO:0000313" key="3">
    <source>
        <dbReference type="Proteomes" id="UP001190466"/>
    </source>
</evidence>
<reference evidence="2 3" key="1">
    <citation type="submission" date="2023-08" db="EMBL/GenBank/DDBJ databases">
        <authorList>
            <person name="Folkvardsen B D."/>
            <person name="Norman A."/>
        </authorList>
    </citation>
    <scope>NUCLEOTIDE SEQUENCE [LARGE SCALE GENOMIC DNA]</scope>
    <source>
        <strain evidence="2 3">Mu0050</strain>
    </source>
</reference>
<protein>
    <submittedName>
        <fullName evidence="2">Maleylpyruvate isomerase family mycothiol-dependent enzyme</fullName>
    </submittedName>
</protein>
<accession>A0ABM9MBD2</accession>
<proteinExistence type="predicted"/>
<dbReference type="InterPro" id="IPR017517">
    <property type="entry name" value="Maleyloyr_isom"/>
</dbReference>
<evidence type="ECO:0000313" key="2">
    <source>
        <dbReference type="EMBL" id="CAJ1581053.1"/>
    </source>
</evidence>
<dbReference type="NCBIfam" id="TIGR03083">
    <property type="entry name" value="maleylpyruvate isomerase family mycothiol-dependent enzyme"/>
    <property type="match status" value="1"/>
</dbReference>
<evidence type="ECO:0000259" key="1">
    <source>
        <dbReference type="Pfam" id="PF11716"/>
    </source>
</evidence>
<dbReference type="Gene3D" id="1.20.120.450">
    <property type="entry name" value="dinb family like domain"/>
    <property type="match status" value="1"/>
</dbReference>
<sequence>MTPDRVAALCAERDLLLETCHSLTDRQWATPSRAEGWSVQDMVAHMGAGCRAIFTVDALKILRSNDIEKSNDMLVDQRRRRTPAQVLGEYERWSRRLIRLARVVDAGPLARIRLPLAELGRFPVNLVLCSAMTFDHYTHLRHDIAPALGLPPPPSEANTVAVVLEWMLAVLANQLKAAVHPWLEAPLRINLTGPGGGSWTVQPDGAVTTQPGAAAAEITASALEFPEWSTRRVDWRQRDVTVSGDTGYGERFLDAVNIV</sequence>
<dbReference type="Proteomes" id="UP001190466">
    <property type="component" value="Chromosome"/>
</dbReference>
<dbReference type="GO" id="GO:0016853">
    <property type="term" value="F:isomerase activity"/>
    <property type="evidence" value="ECO:0007669"/>
    <property type="project" value="UniProtKB-KW"/>
</dbReference>
<gene>
    <name evidence="2" type="ORF">MU0050_001348</name>
</gene>